<feature type="transmembrane region" description="Helical" evidence="1">
    <location>
        <begin position="812"/>
        <end position="833"/>
    </location>
</feature>
<name>A0A0A7LCJ1_9ARCH</name>
<proteinExistence type="predicted"/>
<dbReference type="EMBL" id="CP010070">
    <property type="protein sequence ID" value="AIZ56784.1"/>
    <property type="molecule type" value="Genomic_DNA"/>
</dbReference>
<keyword evidence="3" id="KW-1185">Reference proteome</keyword>
<evidence type="ECO:0000256" key="1">
    <source>
        <dbReference type="SAM" id="Phobius"/>
    </source>
</evidence>
<keyword evidence="1" id="KW-1133">Transmembrane helix</keyword>
<protein>
    <recommendedName>
        <fullName evidence="4">Bacterial repeat domain-containing protein</fullName>
    </recommendedName>
</protein>
<dbReference type="Proteomes" id="UP000030787">
    <property type="component" value="Chromosome"/>
</dbReference>
<dbReference type="AlphaFoldDB" id="A0A0A7LCJ1"/>
<evidence type="ECO:0000313" key="3">
    <source>
        <dbReference type="Proteomes" id="UP000030787"/>
    </source>
</evidence>
<keyword evidence="1" id="KW-0812">Transmembrane</keyword>
<keyword evidence="1" id="KW-0472">Membrane</keyword>
<sequence>MKKIKHCNLSVMAILVSVLVISAAAVLLLQQENEANGATVDSIMYIDTDGTSGYKNDVTEVTSEYLTGVSYELDAGWYIAAGQSVFQTIKITGDVHLILDGSVNVVNNGFSIQSGARLTLYGQGKTGDRLSSSGTAVQLKGGSLVNAASISCNSSNKTIIDVKEGDNNSITNYGTISPAGSNSKAIASAVDLTIINNYVNDKLSGKIMSSGGTSYAIYSTADVIIVNEPNSSIESSGAETSVIFANGITLTNSGTIRGVGNLTDAIDVKAPSTVTNNSDGTIIGSGNTILMKGGGQVVNSGTIGAAGCGYGIYLNGGKITNNSDSIILGGSNGVTFAADGELYNAGHVGGTVAVEAINAASIKLTNTKYLFGAVTLADVANDVTFAAGSGIYHYTGTGNTGNFTIGSDPTSKLNFTGSPNALLYVKIQGKADIGSATATVDIEVSGIPSTLQVGDKLLLISGGTATGSPKNPIFSGAGHDFSVRVENNRLIADFQGPTPYTYGIVLSENDHTFEDATQGYSAQTPFSVTVTNIGTGATGELTVTISGADASSFTVSPGAISDIAAGGNAIFTIVPNTGLDPGSYAATVTVAPSSDNSNPVNTETVEVRFTVDAVPGPISYCITATSDTGSVINPSGEVSILEGSDGTFKFRALKGYEIKAVIVDGRSISKSMIGTGSYTFENVAENHTIEIVSAKTAPTSNNVTDTPVDVKITLIVDIMKGKGHTEYSVNGSQFVKYDSVVTLQKYDNVAVRAYAADGYQFIEWVFNGMKYKEAAMTFENVTVSIYSEVYFDEKESVAAGIDSTQPEGTSSAYIGTLILAFAAGLLILFFIFWRRYYEVIKPEAAIGAERAHRKSEYRFMVEGHTGDMEYRIGEDKDAEWTTISPNEEGEYIIPRGKIVDKVFIEFRSR</sequence>
<evidence type="ECO:0000313" key="2">
    <source>
        <dbReference type="EMBL" id="AIZ56784.1"/>
    </source>
</evidence>
<evidence type="ECO:0008006" key="4">
    <source>
        <dbReference type="Google" id="ProtNLM"/>
    </source>
</evidence>
<gene>
    <name evidence="2" type="ORF">Mpt1_c09090</name>
</gene>
<organism evidence="2 3">
    <name type="scientific">Candidatus Methanoplasma termitum</name>
    <dbReference type="NCBI Taxonomy" id="1577791"/>
    <lineage>
        <taxon>Archaea</taxon>
        <taxon>Methanobacteriati</taxon>
        <taxon>Thermoplasmatota</taxon>
        <taxon>Thermoplasmata</taxon>
        <taxon>Methanomassiliicoccales</taxon>
        <taxon>Methanomassiliicoccaceae</taxon>
        <taxon>Candidatus Methanoplasma</taxon>
    </lineage>
</organism>
<dbReference type="KEGG" id="mear:Mpt1_c09090"/>
<accession>A0A0A7LCJ1</accession>
<dbReference type="HOGENOM" id="CLU_319494_0_0_2"/>
<reference evidence="2 3" key="1">
    <citation type="journal article" date="2014" name="Appl. Environ. Microbiol.">
        <title>Comparative Genome Analysis of 'Candidatus Methanoplasma termitum' Indicates a New Mode of Energy Metabolism in the Seventh Order of Methanogens.</title>
        <authorList>
            <person name="Lang K."/>
            <person name="Schuldes J."/>
            <person name="Klingl A."/>
            <person name="Poehlein A."/>
            <person name="Daniel R."/>
            <person name="Brune A."/>
        </authorList>
    </citation>
    <scope>NUCLEOTIDE SEQUENCE [LARGE SCALE GENOMIC DNA]</scope>
    <source>
        <strain evidence="3">Mpt1</strain>
    </source>
</reference>